<dbReference type="Pfam" id="PF07859">
    <property type="entry name" value="Abhydrolase_3"/>
    <property type="match status" value="1"/>
</dbReference>
<gene>
    <name evidence="3" type="ORF">AMAG_06400</name>
</gene>
<dbReference type="PANTHER" id="PTHR48081:SF8">
    <property type="entry name" value="ALPHA_BETA HYDROLASE FOLD-3 DOMAIN-CONTAINING PROTEIN-RELATED"/>
    <property type="match status" value="1"/>
</dbReference>
<dbReference type="VEuPathDB" id="FungiDB:AMAG_06400"/>
<feature type="domain" description="Alpha/beta hydrolase fold-3" evidence="2">
    <location>
        <begin position="162"/>
        <end position="372"/>
    </location>
</feature>
<evidence type="ECO:0000256" key="1">
    <source>
        <dbReference type="ARBA" id="ARBA00022801"/>
    </source>
</evidence>
<reference evidence="3 4" key="1">
    <citation type="submission" date="2009-11" db="EMBL/GenBank/DDBJ databases">
        <title>Annotation of Allomyces macrogynus ATCC 38327.</title>
        <authorList>
            <consortium name="The Broad Institute Genome Sequencing Platform"/>
            <person name="Russ C."/>
            <person name="Cuomo C."/>
            <person name="Burger G."/>
            <person name="Gray M.W."/>
            <person name="Holland P.W.H."/>
            <person name="King N."/>
            <person name="Lang F.B.F."/>
            <person name="Roger A.J."/>
            <person name="Ruiz-Trillo I."/>
            <person name="Young S.K."/>
            <person name="Zeng Q."/>
            <person name="Gargeya S."/>
            <person name="Fitzgerald M."/>
            <person name="Haas B."/>
            <person name="Abouelleil A."/>
            <person name="Alvarado L."/>
            <person name="Arachchi H.M."/>
            <person name="Berlin A."/>
            <person name="Chapman S.B."/>
            <person name="Gearin G."/>
            <person name="Goldberg J."/>
            <person name="Griggs A."/>
            <person name="Gujja S."/>
            <person name="Hansen M."/>
            <person name="Heiman D."/>
            <person name="Howarth C."/>
            <person name="Larimer J."/>
            <person name="Lui A."/>
            <person name="MacDonald P.J.P."/>
            <person name="McCowen C."/>
            <person name="Montmayeur A."/>
            <person name="Murphy C."/>
            <person name="Neiman D."/>
            <person name="Pearson M."/>
            <person name="Priest M."/>
            <person name="Roberts A."/>
            <person name="Saif S."/>
            <person name="Shea T."/>
            <person name="Sisk P."/>
            <person name="Stolte C."/>
            <person name="Sykes S."/>
            <person name="Wortman J."/>
            <person name="Nusbaum C."/>
            <person name="Birren B."/>
        </authorList>
    </citation>
    <scope>NUCLEOTIDE SEQUENCE [LARGE SCALE GENOMIC DNA]</scope>
    <source>
        <strain evidence="3 4">ATCC 38327</strain>
    </source>
</reference>
<proteinExistence type="predicted"/>
<keyword evidence="4" id="KW-1185">Reference proteome</keyword>
<dbReference type="Gene3D" id="3.40.50.1820">
    <property type="entry name" value="alpha/beta hydrolase"/>
    <property type="match status" value="1"/>
</dbReference>
<evidence type="ECO:0000313" key="4">
    <source>
        <dbReference type="Proteomes" id="UP000054350"/>
    </source>
</evidence>
<keyword evidence="1" id="KW-0378">Hydrolase</keyword>
<accession>A0A0L0SGF1</accession>
<name>A0A0L0SGF1_ALLM3</name>
<dbReference type="Proteomes" id="UP000054350">
    <property type="component" value="Unassembled WGS sequence"/>
</dbReference>
<protein>
    <recommendedName>
        <fullName evidence="2">Alpha/beta hydrolase fold-3 domain-containing protein</fullName>
    </recommendedName>
</protein>
<dbReference type="InterPro" id="IPR050300">
    <property type="entry name" value="GDXG_lipolytic_enzyme"/>
</dbReference>
<dbReference type="eggNOG" id="KOG1515">
    <property type="taxonomic scope" value="Eukaryota"/>
</dbReference>
<evidence type="ECO:0000313" key="3">
    <source>
        <dbReference type="EMBL" id="KNE61588.1"/>
    </source>
</evidence>
<evidence type="ECO:0000259" key="2">
    <source>
        <dbReference type="Pfam" id="PF07859"/>
    </source>
</evidence>
<dbReference type="EMBL" id="GG745338">
    <property type="protein sequence ID" value="KNE61588.1"/>
    <property type="molecule type" value="Genomic_DNA"/>
</dbReference>
<dbReference type="STRING" id="578462.A0A0L0SGF1"/>
<dbReference type="SUPFAM" id="SSF53474">
    <property type="entry name" value="alpha/beta-Hydrolases"/>
    <property type="match status" value="1"/>
</dbReference>
<dbReference type="OrthoDB" id="1662883at2759"/>
<sequence length="439" mass="48029">MTATDYRPGDVAAIFGVRSSAPTNASLPDLVSALFATLAWFQSFFVSLCAALFEPLPLPTSTRRAAVTIAIARSLGAVTPSHWPIRIVTEIPLAVMGSVLKRVPALDGVVYRPIKIKVDRERHEPDLSALGIPDYNDKSRVVGAEWVATREWFAAGLRTDVVLFLHGGAFCLYSPRSYRPVTRQLAKLGFTVLAANYRKSPKHPFPSGLHDAIAAYLWLVRDEGVDPARILLLGDSAGGALALGLFQAISALDLPRPAAVALWSPCLNMDLRLSDTVIANADKDFLSIITNERLGIVRLYAGEHVVRAGKAAMDEFLAHPYVNQTTAQPTCPVLIQSSPAEQLAACISKFYENQNPATARVQHDLLVDTPHDPFFLGVLIPLTANRDLVQLGFQRLWTWWRDVQEGAVPFGKVQRTWHADGRVEVVNDTTGNAVQVVEE</sequence>
<dbReference type="InterPro" id="IPR029058">
    <property type="entry name" value="AB_hydrolase_fold"/>
</dbReference>
<reference evidence="3 4" key="2">
    <citation type="submission" date="2009-11" db="EMBL/GenBank/DDBJ databases">
        <title>The Genome Sequence of Allomyces macrogynus strain ATCC 38327.</title>
        <authorList>
            <consortium name="The Broad Institute Genome Sequencing Platform"/>
            <person name="Russ C."/>
            <person name="Cuomo C."/>
            <person name="Shea T."/>
            <person name="Young S.K."/>
            <person name="Zeng Q."/>
            <person name="Koehrsen M."/>
            <person name="Haas B."/>
            <person name="Borodovsky M."/>
            <person name="Guigo R."/>
            <person name="Alvarado L."/>
            <person name="Berlin A."/>
            <person name="Borenstein D."/>
            <person name="Chen Z."/>
            <person name="Engels R."/>
            <person name="Freedman E."/>
            <person name="Gellesch M."/>
            <person name="Goldberg J."/>
            <person name="Griggs A."/>
            <person name="Gujja S."/>
            <person name="Heiman D."/>
            <person name="Hepburn T."/>
            <person name="Howarth C."/>
            <person name="Jen D."/>
            <person name="Larson L."/>
            <person name="Lewis B."/>
            <person name="Mehta T."/>
            <person name="Park D."/>
            <person name="Pearson M."/>
            <person name="Roberts A."/>
            <person name="Saif S."/>
            <person name="Shenoy N."/>
            <person name="Sisk P."/>
            <person name="Stolte C."/>
            <person name="Sykes S."/>
            <person name="Walk T."/>
            <person name="White J."/>
            <person name="Yandava C."/>
            <person name="Burger G."/>
            <person name="Gray M.W."/>
            <person name="Holland P.W.H."/>
            <person name="King N."/>
            <person name="Lang F.B.F."/>
            <person name="Roger A.J."/>
            <person name="Ruiz-Trillo I."/>
            <person name="Lander E."/>
            <person name="Nusbaum C."/>
        </authorList>
    </citation>
    <scope>NUCLEOTIDE SEQUENCE [LARGE SCALE GENOMIC DNA]</scope>
    <source>
        <strain evidence="3 4">ATCC 38327</strain>
    </source>
</reference>
<dbReference type="GO" id="GO:0016787">
    <property type="term" value="F:hydrolase activity"/>
    <property type="evidence" value="ECO:0007669"/>
    <property type="project" value="UniProtKB-KW"/>
</dbReference>
<dbReference type="PANTHER" id="PTHR48081">
    <property type="entry name" value="AB HYDROLASE SUPERFAMILY PROTEIN C4A8.06C"/>
    <property type="match status" value="1"/>
</dbReference>
<organism evidence="3 4">
    <name type="scientific">Allomyces macrogynus (strain ATCC 38327)</name>
    <name type="common">Allomyces javanicus var. macrogynus</name>
    <dbReference type="NCBI Taxonomy" id="578462"/>
    <lineage>
        <taxon>Eukaryota</taxon>
        <taxon>Fungi</taxon>
        <taxon>Fungi incertae sedis</taxon>
        <taxon>Blastocladiomycota</taxon>
        <taxon>Blastocladiomycetes</taxon>
        <taxon>Blastocladiales</taxon>
        <taxon>Blastocladiaceae</taxon>
        <taxon>Allomyces</taxon>
    </lineage>
</organism>
<dbReference type="AlphaFoldDB" id="A0A0L0SGF1"/>
<dbReference type="InterPro" id="IPR013094">
    <property type="entry name" value="AB_hydrolase_3"/>
</dbReference>